<dbReference type="Proteomes" id="UP000481861">
    <property type="component" value="Unassembled WGS sequence"/>
</dbReference>
<reference evidence="3 4" key="1">
    <citation type="submission" date="2020-01" db="EMBL/GenBank/DDBJ databases">
        <authorList>
            <consortium name="DOE Joint Genome Institute"/>
            <person name="Haridas S."/>
            <person name="Albert R."/>
            <person name="Binder M."/>
            <person name="Bloem J."/>
            <person name="Labutti K."/>
            <person name="Salamov A."/>
            <person name="Andreopoulos B."/>
            <person name="Baker S.E."/>
            <person name="Barry K."/>
            <person name="Bills G."/>
            <person name="Bluhm B.H."/>
            <person name="Cannon C."/>
            <person name="Castanera R."/>
            <person name="Culley D.E."/>
            <person name="Daum C."/>
            <person name="Ezra D."/>
            <person name="Gonzalez J.B."/>
            <person name="Henrissat B."/>
            <person name="Kuo A."/>
            <person name="Liang C."/>
            <person name="Lipzen A."/>
            <person name="Lutzoni F."/>
            <person name="Magnuson J."/>
            <person name="Mondo S."/>
            <person name="Nolan M."/>
            <person name="Ohm R."/>
            <person name="Pangilinan J."/>
            <person name="Park H.-J.H."/>
            <person name="Ramirez L."/>
            <person name="Alfaro M."/>
            <person name="Sun H."/>
            <person name="Tritt A."/>
            <person name="Yoshinaga Y."/>
            <person name="Zwiers L.-H.L."/>
            <person name="Turgeon B.G."/>
            <person name="Goodwin S.B."/>
            <person name="Spatafora J.W."/>
            <person name="Crous P.W."/>
            <person name="Grigoriev I.V."/>
        </authorList>
    </citation>
    <scope>NUCLEOTIDE SEQUENCE [LARGE SCALE GENOMIC DNA]</scope>
    <source>
        <strain evidence="3 4">CBS 611.86</strain>
    </source>
</reference>
<feature type="region of interest" description="Disordered" evidence="2">
    <location>
        <begin position="240"/>
        <end position="269"/>
    </location>
</feature>
<dbReference type="AlphaFoldDB" id="A0A7C8MBZ4"/>
<sequence length="269" mass="30491">MTTSEYDLWMRAANTPLEPETGPGPKRAALTMDVTTAYDQVMQMLHPADDPTESIEDLQAQVNHLQTELNTSKEAAIHTNTKLAALEQQCAAYRDDLDWRSQIYSDELVEQAQKYRDLEHDFGQLKHQGLRHLHKAHKTIGSLKRKHDTDLEQQSQKFHDKLHQQKRKHHDDYEKAADNLRRQHHTELAQEKARADAAEALAAARNDELSALRNELAASRQETADAKTMVMSIWAGLRKKEIASSSRAESEAESSSSEAPPSAKRRRVG</sequence>
<proteinExistence type="predicted"/>
<feature type="compositionally biased region" description="Low complexity" evidence="2">
    <location>
        <begin position="243"/>
        <end position="262"/>
    </location>
</feature>
<organism evidence="3 4">
    <name type="scientific">Massariosphaeria phaeospora</name>
    <dbReference type="NCBI Taxonomy" id="100035"/>
    <lineage>
        <taxon>Eukaryota</taxon>
        <taxon>Fungi</taxon>
        <taxon>Dikarya</taxon>
        <taxon>Ascomycota</taxon>
        <taxon>Pezizomycotina</taxon>
        <taxon>Dothideomycetes</taxon>
        <taxon>Pleosporomycetidae</taxon>
        <taxon>Pleosporales</taxon>
        <taxon>Pleosporales incertae sedis</taxon>
        <taxon>Massariosphaeria</taxon>
    </lineage>
</organism>
<evidence type="ECO:0000313" key="3">
    <source>
        <dbReference type="EMBL" id="KAF2874436.1"/>
    </source>
</evidence>
<comment type="caution">
    <text evidence="3">The sequence shown here is derived from an EMBL/GenBank/DDBJ whole genome shotgun (WGS) entry which is preliminary data.</text>
</comment>
<evidence type="ECO:0000256" key="1">
    <source>
        <dbReference type="SAM" id="Coils"/>
    </source>
</evidence>
<accession>A0A7C8MBZ4</accession>
<evidence type="ECO:0000313" key="4">
    <source>
        <dbReference type="Proteomes" id="UP000481861"/>
    </source>
</evidence>
<keyword evidence="1" id="KW-0175">Coiled coil</keyword>
<protein>
    <submittedName>
        <fullName evidence="3">Uncharacterized protein</fullName>
    </submittedName>
</protein>
<keyword evidence="4" id="KW-1185">Reference proteome</keyword>
<name>A0A7C8MBZ4_9PLEO</name>
<gene>
    <name evidence="3" type="ORF">BDV95DRAFT_592514</name>
</gene>
<dbReference type="EMBL" id="JAADJZ010000006">
    <property type="protein sequence ID" value="KAF2874436.1"/>
    <property type="molecule type" value="Genomic_DNA"/>
</dbReference>
<feature type="coiled-coil region" evidence="1">
    <location>
        <begin position="163"/>
        <end position="229"/>
    </location>
</feature>
<dbReference type="OrthoDB" id="102442at2759"/>
<evidence type="ECO:0000256" key="2">
    <source>
        <dbReference type="SAM" id="MobiDB-lite"/>
    </source>
</evidence>